<feature type="region of interest" description="Disordered" evidence="1">
    <location>
        <begin position="54"/>
        <end position="75"/>
    </location>
</feature>
<reference evidence="2" key="1">
    <citation type="submission" date="2020-07" db="EMBL/GenBank/DDBJ databases">
        <authorList>
            <person name="Nieuwenhuis M."/>
            <person name="Van De Peppel L.J.J."/>
        </authorList>
    </citation>
    <scope>NUCLEOTIDE SEQUENCE</scope>
    <source>
        <strain evidence="2">AP01</strain>
        <tissue evidence="2">Mycelium</tissue>
    </source>
</reference>
<evidence type="ECO:0000313" key="2">
    <source>
        <dbReference type="EMBL" id="KAG5646539.1"/>
    </source>
</evidence>
<name>A0A9P7G9T5_9AGAR</name>
<evidence type="ECO:0000256" key="1">
    <source>
        <dbReference type="SAM" id="MobiDB-lite"/>
    </source>
</evidence>
<protein>
    <recommendedName>
        <fullName evidence="4">Rho termination factor N-terminal domain-containing protein</fullName>
    </recommendedName>
</protein>
<feature type="compositionally biased region" description="Low complexity" evidence="1">
    <location>
        <begin position="115"/>
        <end position="126"/>
    </location>
</feature>
<dbReference type="Proteomes" id="UP000775547">
    <property type="component" value="Unassembled WGS sequence"/>
</dbReference>
<evidence type="ECO:0000313" key="3">
    <source>
        <dbReference type="Proteomes" id="UP000775547"/>
    </source>
</evidence>
<reference evidence="2" key="2">
    <citation type="submission" date="2021-10" db="EMBL/GenBank/DDBJ databases">
        <title>Phylogenomics reveals ancestral predisposition of the termite-cultivated fungus Termitomyces towards a domesticated lifestyle.</title>
        <authorList>
            <person name="Auxier B."/>
            <person name="Grum-Grzhimaylo A."/>
            <person name="Cardenas M.E."/>
            <person name="Lodge J.D."/>
            <person name="Laessoe T."/>
            <person name="Pedersen O."/>
            <person name="Smith M.E."/>
            <person name="Kuyper T.W."/>
            <person name="Franco-Molano E.A."/>
            <person name="Baroni T.J."/>
            <person name="Aanen D.K."/>
        </authorList>
    </citation>
    <scope>NUCLEOTIDE SEQUENCE</scope>
    <source>
        <strain evidence="2">AP01</strain>
        <tissue evidence="2">Mycelium</tissue>
    </source>
</reference>
<feature type="region of interest" description="Disordered" evidence="1">
    <location>
        <begin position="153"/>
        <end position="172"/>
    </location>
</feature>
<feature type="region of interest" description="Disordered" evidence="1">
    <location>
        <begin position="107"/>
        <end position="146"/>
    </location>
</feature>
<organism evidence="2 3">
    <name type="scientific">Asterophora parasitica</name>
    <dbReference type="NCBI Taxonomy" id="117018"/>
    <lineage>
        <taxon>Eukaryota</taxon>
        <taxon>Fungi</taxon>
        <taxon>Dikarya</taxon>
        <taxon>Basidiomycota</taxon>
        <taxon>Agaricomycotina</taxon>
        <taxon>Agaricomycetes</taxon>
        <taxon>Agaricomycetidae</taxon>
        <taxon>Agaricales</taxon>
        <taxon>Tricholomatineae</taxon>
        <taxon>Lyophyllaceae</taxon>
        <taxon>Asterophora</taxon>
    </lineage>
</organism>
<accession>A0A9P7G9T5</accession>
<comment type="caution">
    <text evidence="2">The sequence shown here is derived from an EMBL/GenBank/DDBJ whole genome shotgun (WGS) entry which is preliminary data.</text>
</comment>
<dbReference type="OrthoDB" id="2368680at2759"/>
<feature type="region of interest" description="Disordered" evidence="1">
    <location>
        <begin position="179"/>
        <end position="201"/>
    </location>
</feature>
<evidence type="ECO:0008006" key="4">
    <source>
        <dbReference type="Google" id="ProtNLM"/>
    </source>
</evidence>
<gene>
    <name evidence="2" type="ORF">DXG03_003306</name>
</gene>
<keyword evidence="3" id="KW-1185">Reference proteome</keyword>
<proteinExistence type="predicted"/>
<dbReference type="EMBL" id="JABCKV010000020">
    <property type="protein sequence ID" value="KAG5646539.1"/>
    <property type="molecule type" value="Genomic_DNA"/>
</dbReference>
<sequence>MHGPTEAALIPEELGKLTVAQLKAICKERKITAYSKLAKPAIIQKIISQSLHCDSGSKFSSNAVSRREGVSSQQPRAIAAASSVAGVTDKDAKKSQSRTATENALVALPTHHKQASTSVSVADSSSKVPIHSPSVIAPSPTASNPVAKRKTMLPPMDVNHPKRQKTAGLSSLLPTREIQPAMDRPNEPASPASPTTNSRPRMRIPNVYFQSLENHPPSGKAIVIPNTVKSSVRLASATTDHARNAIVPLESQTVLMNGKPTAPKRFVPLVLKKANAPHLTLPSTTELIPPTSLQHLDFSPTSTVSLRPVSLPPSLSQRKMVARLALVFSFLPGVVLQKFSQVSRLFRYAGVRLAPLQVSLPGLSADSRYRRSLPVCRATPFPALPWKSPAADGQSVFPEYDKHVALPPTTQRRSSRSSANIFILVLGQSRRT</sequence>
<dbReference type="AlphaFoldDB" id="A0A9P7G9T5"/>